<keyword evidence="1" id="KW-1185">Reference proteome</keyword>
<sequence>MCLFTINTTKHSDALQITGLREKREIGHMVIDVGIAHRGSRLQIESYGWTVTVLKKPVPVTNRKQNAVL</sequence>
<evidence type="ECO:0000313" key="2">
    <source>
        <dbReference type="WBParaSite" id="L893_g1233.t1"/>
    </source>
</evidence>
<proteinExistence type="predicted"/>
<dbReference type="WBParaSite" id="L893_g1233.t1">
    <property type="protein sequence ID" value="L893_g1233.t1"/>
    <property type="gene ID" value="L893_g1233"/>
</dbReference>
<reference evidence="2" key="1">
    <citation type="submission" date="2016-11" db="UniProtKB">
        <authorList>
            <consortium name="WormBaseParasite"/>
        </authorList>
    </citation>
    <scope>IDENTIFICATION</scope>
</reference>
<dbReference type="AlphaFoldDB" id="A0A1I7Y497"/>
<accession>A0A1I7Y497</accession>
<evidence type="ECO:0000313" key="1">
    <source>
        <dbReference type="Proteomes" id="UP000095287"/>
    </source>
</evidence>
<name>A0A1I7Y497_9BILA</name>
<dbReference type="Proteomes" id="UP000095287">
    <property type="component" value="Unplaced"/>
</dbReference>
<organism evidence="1 2">
    <name type="scientific">Steinernema glaseri</name>
    <dbReference type="NCBI Taxonomy" id="37863"/>
    <lineage>
        <taxon>Eukaryota</taxon>
        <taxon>Metazoa</taxon>
        <taxon>Ecdysozoa</taxon>
        <taxon>Nematoda</taxon>
        <taxon>Chromadorea</taxon>
        <taxon>Rhabditida</taxon>
        <taxon>Tylenchina</taxon>
        <taxon>Panagrolaimomorpha</taxon>
        <taxon>Strongyloidoidea</taxon>
        <taxon>Steinernematidae</taxon>
        <taxon>Steinernema</taxon>
    </lineage>
</organism>
<protein>
    <submittedName>
        <fullName evidence="2">Transposase</fullName>
    </submittedName>
</protein>